<evidence type="ECO:0000256" key="1">
    <source>
        <dbReference type="ARBA" id="ARBA00023172"/>
    </source>
</evidence>
<dbReference type="EMBL" id="VZQQ01000135">
    <property type="protein sequence ID" value="MBC8752698.1"/>
    <property type="molecule type" value="Genomic_DNA"/>
</dbReference>
<dbReference type="Proteomes" id="UP000736373">
    <property type="component" value="Unassembled WGS sequence"/>
</dbReference>
<dbReference type="SUPFAM" id="SSF56349">
    <property type="entry name" value="DNA breaking-rejoining enzymes"/>
    <property type="match status" value="1"/>
</dbReference>
<comment type="caution">
    <text evidence="3">The sequence shown here is derived from an EMBL/GenBank/DDBJ whole genome shotgun (WGS) entry which is preliminary data.</text>
</comment>
<feature type="domain" description="Tyr recombinase" evidence="2">
    <location>
        <begin position="119"/>
        <end position="357"/>
    </location>
</feature>
<accession>A0ABR7Q2F1</accession>
<evidence type="ECO:0000313" key="3">
    <source>
        <dbReference type="EMBL" id="MBC8752698.1"/>
    </source>
</evidence>
<sequence>MGHLAASTQAGKLRYIEDLYQHADRLLGPSGLDDALADMNDAALADVLESWFVSIRNRPRVTRADELRWHAGLGFLTDVLTWLSRSRIPDDRLRDIETRLHRLSTLYGQLHVRKCRQTEMIRSLPAAVVETLYDLLDPVSSRNPFRHTKTRWRIYIAFILMLHQGLRRGELLLLAADAIKTGFDRKRQTLRHWLNVQQNEYEDDDTDGSIDSRYSKPSIKTAHSVRQMPVSPVTAQLVQTYIENYRGRPGHPFLLNSHFDSPFATESLTKAFREISNALPDAVRQELRDRTGKASVMPHDLRHTGAVVRLQQLIDNGDSIDEALQKMRPFFGWSKKSVMPLRYARAVFEDRLADVWNDSFDDRVALLRAIPKGL</sequence>
<organism evidence="3 4">
    <name type="scientific">Paraburkholderia podalyriae</name>
    <dbReference type="NCBI Taxonomy" id="1938811"/>
    <lineage>
        <taxon>Bacteria</taxon>
        <taxon>Pseudomonadati</taxon>
        <taxon>Pseudomonadota</taxon>
        <taxon>Betaproteobacteria</taxon>
        <taxon>Burkholderiales</taxon>
        <taxon>Burkholderiaceae</taxon>
        <taxon>Paraburkholderia</taxon>
    </lineage>
</organism>
<reference evidence="3 4" key="1">
    <citation type="submission" date="2019-09" db="EMBL/GenBank/DDBJ databases">
        <title>Paraburkholderia podalyriae sp. nov., A South African Podalyria-associated rhizobium.</title>
        <authorList>
            <person name="Mavima L."/>
            <person name="Beukes C.W."/>
            <person name="Palmer M."/>
            <person name="De Meyer S.E."/>
            <person name="James E.K."/>
            <person name="Maluk M."/>
            <person name="Avontuur J.R."/>
            <person name="Chan W.Y."/>
            <person name="Venter S.N."/>
            <person name="Steenkamp E.T."/>
        </authorList>
    </citation>
    <scope>NUCLEOTIDE SEQUENCE [LARGE SCALE GENOMIC DNA]</scope>
    <source>
        <strain evidence="3 4">WC7.3b</strain>
    </source>
</reference>
<protein>
    <submittedName>
        <fullName evidence="3">Site-specific integrase</fullName>
    </submittedName>
</protein>
<dbReference type="PROSITE" id="PS51898">
    <property type="entry name" value="TYR_RECOMBINASE"/>
    <property type="match status" value="1"/>
</dbReference>
<dbReference type="Gene3D" id="1.10.443.10">
    <property type="entry name" value="Intergrase catalytic core"/>
    <property type="match status" value="1"/>
</dbReference>
<dbReference type="InterPro" id="IPR013762">
    <property type="entry name" value="Integrase-like_cat_sf"/>
</dbReference>
<dbReference type="InterPro" id="IPR002104">
    <property type="entry name" value="Integrase_catalytic"/>
</dbReference>
<dbReference type="InterPro" id="IPR011010">
    <property type="entry name" value="DNA_brk_join_enz"/>
</dbReference>
<keyword evidence="1" id="KW-0233">DNA recombination</keyword>
<name>A0ABR7Q2F1_9BURK</name>
<evidence type="ECO:0000259" key="2">
    <source>
        <dbReference type="PROSITE" id="PS51898"/>
    </source>
</evidence>
<evidence type="ECO:0000313" key="4">
    <source>
        <dbReference type="Proteomes" id="UP000736373"/>
    </source>
</evidence>
<proteinExistence type="predicted"/>
<keyword evidence="4" id="KW-1185">Reference proteome</keyword>
<gene>
    <name evidence="3" type="ORF">F6X42_41985</name>
</gene>